<gene>
    <name evidence="3" type="ORF">A2875_00395</name>
</gene>
<dbReference type="InterPro" id="IPR006626">
    <property type="entry name" value="PbH1"/>
</dbReference>
<dbReference type="PROSITE" id="PS51766">
    <property type="entry name" value="DOCKERIN"/>
    <property type="match status" value="1"/>
</dbReference>
<dbReference type="Gene3D" id="2.160.20.10">
    <property type="entry name" value="Single-stranded right-handed beta-helix, Pectin lyase-like"/>
    <property type="match status" value="1"/>
</dbReference>
<dbReference type="EMBL" id="MFJJ01000041">
    <property type="protein sequence ID" value="OGG13610.1"/>
    <property type="molecule type" value="Genomic_DNA"/>
</dbReference>
<proteinExistence type="predicted"/>
<dbReference type="AlphaFoldDB" id="A0A1F5ZM96"/>
<evidence type="ECO:0000313" key="3">
    <source>
        <dbReference type="EMBL" id="OGG13610.1"/>
    </source>
</evidence>
<feature type="compositionally biased region" description="Pro residues" evidence="1">
    <location>
        <begin position="371"/>
        <end position="389"/>
    </location>
</feature>
<feature type="domain" description="Dockerin" evidence="2">
    <location>
        <begin position="505"/>
        <end position="573"/>
    </location>
</feature>
<comment type="caution">
    <text evidence="3">The sequence shown here is derived from an EMBL/GenBank/DDBJ whole genome shotgun (WGS) entry which is preliminary data.</text>
</comment>
<organism evidence="3 4">
    <name type="scientific">Candidatus Gottesmanbacteria bacterium RIFCSPHIGHO2_01_FULL_46_14</name>
    <dbReference type="NCBI Taxonomy" id="1798380"/>
    <lineage>
        <taxon>Bacteria</taxon>
        <taxon>Candidatus Gottesmaniibacteriota</taxon>
    </lineage>
</organism>
<dbReference type="InterPro" id="IPR012334">
    <property type="entry name" value="Pectin_lyas_fold"/>
</dbReference>
<protein>
    <recommendedName>
        <fullName evidence="2">Dockerin domain-containing protein</fullName>
    </recommendedName>
</protein>
<dbReference type="SUPFAM" id="SSF63446">
    <property type="entry name" value="Type I dockerin domain"/>
    <property type="match status" value="1"/>
</dbReference>
<evidence type="ECO:0000313" key="4">
    <source>
        <dbReference type="Proteomes" id="UP000177416"/>
    </source>
</evidence>
<dbReference type="GO" id="GO:0000272">
    <property type="term" value="P:polysaccharide catabolic process"/>
    <property type="evidence" value="ECO:0007669"/>
    <property type="project" value="InterPro"/>
</dbReference>
<dbReference type="Proteomes" id="UP000177416">
    <property type="component" value="Unassembled WGS sequence"/>
</dbReference>
<feature type="region of interest" description="Disordered" evidence="1">
    <location>
        <begin position="368"/>
        <end position="389"/>
    </location>
</feature>
<dbReference type="InterPro" id="IPR036439">
    <property type="entry name" value="Dockerin_dom_sf"/>
</dbReference>
<dbReference type="SMART" id="SM00710">
    <property type="entry name" value="PbH1"/>
    <property type="match status" value="4"/>
</dbReference>
<reference evidence="3 4" key="1">
    <citation type="journal article" date="2016" name="Nat. Commun.">
        <title>Thousands of microbial genomes shed light on interconnected biogeochemical processes in an aquifer system.</title>
        <authorList>
            <person name="Anantharaman K."/>
            <person name="Brown C.T."/>
            <person name="Hug L.A."/>
            <person name="Sharon I."/>
            <person name="Castelle C.J."/>
            <person name="Probst A.J."/>
            <person name="Thomas B.C."/>
            <person name="Singh A."/>
            <person name="Wilkins M.J."/>
            <person name="Karaoz U."/>
            <person name="Brodie E.L."/>
            <person name="Williams K.H."/>
            <person name="Hubbard S.S."/>
            <person name="Banfield J.F."/>
        </authorList>
    </citation>
    <scope>NUCLEOTIDE SEQUENCE [LARGE SCALE GENOMIC DNA]</scope>
</reference>
<name>A0A1F5ZM96_9BACT</name>
<dbReference type="SUPFAM" id="SSF51126">
    <property type="entry name" value="Pectin lyase-like"/>
    <property type="match status" value="1"/>
</dbReference>
<dbReference type="InterPro" id="IPR039448">
    <property type="entry name" value="Beta_helix"/>
</dbReference>
<dbReference type="InterPro" id="IPR016134">
    <property type="entry name" value="Dockerin_dom"/>
</dbReference>
<evidence type="ECO:0000259" key="2">
    <source>
        <dbReference type="PROSITE" id="PS51766"/>
    </source>
</evidence>
<sequence>MSLLHSKKGFFLLLVLLILSGISIWAVQTQRLELRKKAADTEQGNCLPVNNVITVGITDTTSTCHDLQRAIDHVNGPNITIRIQPGTYAIPESGNTFSINIVNKTNLLIQGDASQASKAIRLEFNGTRGGINIQNSSGSIEWMEINGRTSNGLVSIRDSSGFAVRYALLSDQSAHTLDIQGGSGNKIVNTEISSSAGALEVSGSNDVTITNNIIHDANTGISLSDSSGTVAFNVIRNNRERAINLVRTQNLNVHNNTIVNNQASDPSFQAAVLSQFTIDGSTNLLFEKNIVAFNAGIGIDIKEGSGAGSYTMRSNDLFGNRQNYGTIPDLTGVNNNISADPLFGEKFCLTVGSPALFANQEFMGHRGPCSTPTPTPTISPTPTFTPTPTPPQGGITIEFKIKFSGVTGGAAQGAKVTARFVRNDINLITPPILFTHDGNGVYKATIGWSRSYLPAGPGYTIILKGEKHVARKFCKQTGQIEPCVGNESITLPSGTLTSVFDFTGLPLDPGDLPPQDGKADMADFDIIKSLLTKPCSALTTQEKATADLNYNGCIDIADVFLMRKTLETRYDEN</sequence>
<dbReference type="Pfam" id="PF13229">
    <property type="entry name" value="Beta_helix"/>
    <property type="match status" value="1"/>
</dbReference>
<dbReference type="Gene3D" id="1.10.1330.10">
    <property type="entry name" value="Dockerin domain"/>
    <property type="match status" value="1"/>
</dbReference>
<dbReference type="InterPro" id="IPR011050">
    <property type="entry name" value="Pectin_lyase_fold/virulence"/>
</dbReference>
<accession>A0A1F5ZM96</accession>
<evidence type="ECO:0000256" key="1">
    <source>
        <dbReference type="SAM" id="MobiDB-lite"/>
    </source>
</evidence>